<dbReference type="RefSeq" id="WP_170182987.1">
    <property type="nucleotide sequence ID" value="NZ_BJNV01000056.1"/>
</dbReference>
<organism evidence="4 5">
    <name type="scientific">Zoogloea ramigera</name>
    <dbReference type="NCBI Taxonomy" id="350"/>
    <lineage>
        <taxon>Bacteria</taxon>
        <taxon>Pseudomonadati</taxon>
        <taxon>Pseudomonadota</taxon>
        <taxon>Betaproteobacteria</taxon>
        <taxon>Rhodocyclales</taxon>
        <taxon>Zoogloeaceae</taxon>
        <taxon>Zoogloea</taxon>
    </lineage>
</organism>
<feature type="domain" description="DNA primase/polymerase bifunctional N-terminal" evidence="3">
    <location>
        <begin position="18"/>
        <end position="158"/>
    </location>
</feature>
<feature type="domain" description="Virulence-associated protein E-like" evidence="1">
    <location>
        <begin position="524"/>
        <end position="741"/>
    </location>
</feature>
<feature type="domain" description="Primase C-terminal 2" evidence="2">
    <location>
        <begin position="233"/>
        <end position="313"/>
    </location>
</feature>
<protein>
    <recommendedName>
        <fullName evidence="6">DNA primase/polymerase bifunctional N-terminal domain-containing protein</fullName>
    </recommendedName>
</protein>
<dbReference type="EMBL" id="BJNV01000056">
    <property type="protein sequence ID" value="GEC96893.1"/>
    <property type="molecule type" value="Genomic_DNA"/>
</dbReference>
<dbReference type="InterPro" id="IPR007936">
    <property type="entry name" value="VapE-like_dom"/>
</dbReference>
<proteinExistence type="predicted"/>
<gene>
    <name evidence="4" type="ORF">ZRA01_29660</name>
</gene>
<dbReference type="PANTHER" id="PTHR34985">
    <property type="entry name" value="SLR0554 PROTEIN"/>
    <property type="match status" value="1"/>
</dbReference>
<comment type="caution">
    <text evidence="4">The sequence shown here is derived from an EMBL/GenBank/DDBJ whole genome shotgun (WGS) entry which is preliminary data.</text>
</comment>
<evidence type="ECO:0000313" key="4">
    <source>
        <dbReference type="EMBL" id="GEC96893.1"/>
    </source>
</evidence>
<evidence type="ECO:0000259" key="2">
    <source>
        <dbReference type="Pfam" id="PF08707"/>
    </source>
</evidence>
<accession>A0A4Y4D005</accession>
<dbReference type="PANTHER" id="PTHR34985:SF1">
    <property type="entry name" value="SLR0554 PROTEIN"/>
    <property type="match status" value="1"/>
</dbReference>
<dbReference type="Proteomes" id="UP000318422">
    <property type="component" value="Unassembled WGS sequence"/>
</dbReference>
<dbReference type="Pfam" id="PF08707">
    <property type="entry name" value="PriCT_2"/>
    <property type="match status" value="1"/>
</dbReference>
<evidence type="ECO:0000259" key="1">
    <source>
        <dbReference type="Pfam" id="PF05272"/>
    </source>
</evidence>
<evidence type="ECO:0000313" key="5">
    <source>
        <dbReference type="Proteomes" id="UP000318422"/>
    </source>
</evidence>
<evidence type="ECO:0000259" key="3">
    <source>
        <dbReference type="Pfam" id="PF09250"/>
    </source>
</evidence>
<dbReference type="AlphaFoldDB" id="A0A4Y4D005"/>
<dbReference type="Pfam" id="PF05272">
    <property type="entry name" value="VapE-like_dom"/>
    <property type="match status" value="1"/>
</dbReference>
<dbReference type="GO" id="GO:0016817">
    <property type="term" value="F:hydrolase activity, acting on acid anhydrides"/>
    <property type="evidence" value="ECO:0007669"/>
    <property type="project" value="InterPro"/>
</dbReference>
<name>A0A4Y4D005_ZOORA</name>
<evidence type="ECO:0008006" key="6">
    <source>
        <dbReference type="Google" id="ProtNLM"/>
    </source>
</evidence>
<dbReference type="InterPro" id="IPR015330">
    <property type="entry name" value="DNA_primase/pol_bifunc_N"/>
</dbReference>
<dbReference type="Pfam" id="PF09250">
    <property type="entry name" value="Prim-Pol"/>
    <property type="match status" value="1"/>
</dbReference>
<reference evidence="4 5" key="1">
    <citation type="submission" date="2019-06" db="EMBL/GenBank/DDBJ databases">
        <title>Whole genome shotgun sequence of Zoogloea ramigera NBRC 15342.</title>
        <authorList>
            <person name="Hosoyama A."/>
            <person name="Uohara A."/>
            <person name="Ohji S."/>
            <person name="Ichikawa N."/>
        </authorList>
    </citation>
    <scope>NUCLEOTIDE SEQUENCE [LARGE SCALE GENOMIC DNA]</scope>
    <source>
        <strain evidence="4 5">NBRC 15342</strain>
    </source>
</reference>
<keyword evidence="5" id="KW-1185">Reference proteome</keyword>
<sequence length="836" mass="92867">MTAPKAFTFRDAGPRLFAAGFQPIPVNGKSPVVKGWQAMPLHEDQIGFWANGDKGALNVGIRTDDLVAVDLDIYWSAVADEVEAAFRARFGDAPKRVGEAPKRLLLYAAKTPGTKITSPGYKTADGLKHRVEVLGIGQQFVTHGIHPDTLRAYTWPDGDILDIERWQLPVIDRDEVAEWVRVDLDRILVIRGFMPELSGTTTATGASFADPDDAFDAVKPRHDDVGLEDLRWMLDQLPANYCDDRDSWRDAIFAAHHQFHDTEEEDDAREIVIEWSQRSTNYTEGCVEPIWRKASEQRVGAHGPSTIGTLKAWLGDVWKARRAQAVAVAGAAASADWKARIHAADKATLQGALAVEIRAADMTSADRDTLATLVQARWKTLEGVPLAKSEAVKMLAPPSEVAQRPADVDLTGFIPFRLAVPALNPEQFPHTKQTKTGMLVKPTIDNMRMMMQGYGIQAHYDEIRKKTVVHVPGLATCADQADNAALEFMCSLASINDMPSDRAAALAVSISYDHSRNVVADFIKSKPWDGQDRLAGLQDTLTVRDTFPAPLRNLVLRKWLISAVAAALKPSGFYSKGVLTLQGAQSLGKSPWFMRLLPESLRQDYILSGALLEPDNRDSVKTAVSHWITELGEVDATMRKADIARLKAFLSNPVDKLRLPYARTDSEFQRRTVFAASVNPEEFLQDETGNLRWWVLPVTAVDYRHSLDMQQVWAQLATYYEAGERWWLEREEEQQLDHWNAGHVVKSAVHDMLANALDFDVPRINWRRLAASEVLQALGIKAPTNAQAKECGRALRALLGKPAGKARGTDQWLTPPIVLHTASLLRKGEFDPRAFD</sequence>
<dbReference type="InterPro" id="IPR014819">
    <property type="entry name" value="PriCT_2"/>
</dbReference>